<dbReference type="AlphaFoldDB" id="L0ICS6"/>
<keyword evidence="1" id="KW-0472">Membrane</keyword>
<keyword evidence="1" id="KW-0812">Transmembrane</keyword>
<protein>
    <submittedName>
        <fullName evidence="2">Uncharacterized protein</fullName>
    </submittedName>
</protein>
<keyword evidence="1" id="KW-1133">Transmembrane helix</keyword>
<dbReference type="EMBL" id="CP003050">
    <property type="protein sequence ID" value="AGB15762.1"/>
    <property type="molecule type" value="Genomic_DNA"/>
</dbReference>
<keyword evidence="3" id="KW-1185">Reference proteome</keyword>
<feature type="transmembrane region" description="Helical" evidence="1">
    <location>
        <begin position="69"/>
        <end position="89"/>
    </location>
</feature>
<feature type="transmembrane region" description="Helical" evidence="1">
    <location>
        <begin position="12"/>
        <end position="30"/>
    </location>
</feature>
<dbReference type="KEGG" id="hru:Halru_1145"/>
<dbReference type="HOGENOM" id="CLU_1850584_0_0_2"/>
<dbReference type="RefSeq" id="WP_015300421.1">
    <property type="nucleotide sequence ID" value="NC_019964.1"/>
</dbReference>
<dbReference type="Proteomes" id="UP000010846">
    <property type="component" value="Chromosome"/>
</dbReference>
<name>L0ICS6_HALRX</name>
<proteinExistence type="predicted"/>
<feature type="transmembrane region" description="Helical" evidence="1">
    <location>
        <begin position="101"/>
        <end position="118"/>
    </location>
</feature>
<dbReference type="GeneID" id="14375399"/>
<reference evidence="2" key="1">
    <citation type="submission" date="2011-09" db="EMBL/GenBank/DDBJ databases">
        <title>Complete sequence of Halovivax ruber XH-70.</title>
        <authorList>
            <consortium name="US DOE Joint Genome Institute"/>
            <person name="Lucas S."/>
            <person name="Han J."/>
            <person name="Lapidus A."/>
            <person name="Cheng J.-F."/>
            <person name="Goodwin L."/>
            <person name="Pitluck S."/>
            <person name="Peters L."/>
            <person name="Mikhailova N."/>
            <person name="Davenport K."/>
            <person name="Detter J.C."/>
            <person name="Han C."/>
            <person name="Tapia R."/>
            <person name="Land M."/>
            <person name="Hauser L."/>
            <person name="Kyrpides N."/>
            <person name="Ivanova N."/>
            <person name="Pagani I."/>
            <person name="Sproer C."/>
            <person name="Anderson I."/>
            <person name="Woyke T."/>
        </authorList>
    </citation>
    <scope>NUCLEOTIDE SEQUENCE</scope>
    <source>
        <strain evidence="2">XH-70</strain>
    </source>
</reference>
<evidence type="ECO:0000313" key="2">
    <source>
        <dbReference type="EMBL" id="AGB15762.1"/>
    </source>
</evidence>
<evidence type="ECO:0000256" key="1">
    <source>
        <dbReference type="SAM" id="Phobius"/>
    </source>
</evidence>
<organism evidence="2 3">
    <name type="scientific">Halovivax ruber (strain DSM 18193 / JCM 13892 / XH-70)</name>
    <dbReference type="NCBI Taxonomy" id="797302"/>
    <lineage>
        <taxon>Archaea</taxon>
        <taxon>Methanobacteriati</taxon>
        <taxon>Methanobacteriota</taxon>
        <taxon>Stenosarchaea group</taxon>
        <taxon>Halobacteria</taxon>
        <taxon>Halobacteriales</taxon>
        <taxon>Natrialbaceae</taxon>
        <taxon>Halovivax</taxon>
    </lineage>
</organism>
<sequence length="138" mass="14205">MRIDPRHATQRPWIALGGAAICFHAGSLVSTDPASLGHLVAGTGLAVLGGGLTGLWARRVGRRTHAGTGLGLWGLVLVVAGLVFVPAGADVARFVGGERTVLWTVSLLAAVTSLYLGFREYGAAHHTLGTESVVEGDL</sequence>
<dbReference type="eggNOG" id="arCOG11835">
    <property type="taxonomic scope" value="Archaea"/>
</dbReference>
<feature type="transmembrane region" description="Helical" evidence="1">
    <location>
        <begin position="36"/>
        <end position="57"/>
    </location>
</feature>
<dbReference type="OrthoDB" id="377579at2157"/>
<gene>
    <name evidence="2" type="ordered locus">Halru_1145</name>
</gene>
<evidence type="ECO:0000313" key="3">
    <source>
        <dbReference type="Proteomes" id="UP000010846"/>
    </source>
</evidence>
<accession>L0ICS6</accession>